<dbReference type="AlphaFoldDB" id="A0A5C3NIU5"/>
<organism evidence="2 3">
    <name type="scientific">Heliocybe sulcata</name>
    <dbReference type="NCBI Taxonomy" id="5364"/>
    <lineage>
        <taxon>Eukaryota</taxon>
        <taxon>Fungi</taxon>
        <taxon>Dikarya</taxon>
        <taxon>Basidiomycota</taxon>
        <taxon>Agaricomycotina</taxon>
        <taxon>Agaricomycetes</taxon>
        <taxon>Gloeophyllales</taxon>
        <taxon>Gloeophyllaceae</taxon>
        <taxon>Heliocybe</taxon>
    </lineage>
</organism>
<evidence type="ECO:0000256" key="1">
    <source>
        <dbReference type="SAM" id="MobiDB-lite"/>
    </source>
</evidence>
<proteinExistence type="predicted"/>
<dbReference type="OrthoDB" id="3299210at2759"/>
<feature type="compositionally biased region" description="Polar residues" evidence="1">
    <location>
        <begin position="304"/>
        <end position="315"/>
    </location>
</feature>
<evidence type="ECO:0000313" key="3">
    <source>
        <dbReference type="Proteomes" id="UP000305948"/>
    </source>
</evidence>
<feature type="compositionally biased region" description="Basic residues" evidence="1">
    <location>
        <begin position="390"/>
        <end position="410"/>
    </location>
</feature>
<gene>
    <name evidence="2" type="ORF">OE88DRAFT_1643257</name>
</gene>
<feature type="region of interest" description="Disordered" evidence="1">
    <location>
        <begin position="295"/>
        <end position="428"/>
    </location>
</feature>
<feature type="compositionally biased region" description="Acidic residues" evidence="1">
    <location>
        <begin position="348"/>
        <end position="361"/>
    </location>
</feature>
<keyword evidence="3" id="KW-1185">Reference proteome</keyword>
<reference evidence="2 3" key="1">
    <citation type="journal article" date="2019" name="Nat. Ecol. Evol.">
        <title>Megaphylogeny resolves global patterns of mushroom evolution.</title>
        <authorList>
            <person name="Varga T."/>
            <person name="Krizsan K."/>
            <person name="Foldi C."/>
            <person name="Dima B."/>
            <person name="Sanchez-Garcia M."/>
            <person name="Sanchez-Ramirez S."/>
            <person name="Szollosi G.J."/>
            <person name="Szarkandi J.G."/>
            <person name="Papp V."/>
            <person name="Albert L."/>
            <person name="Andreopoulos W."/>
            <person name="Angelini C."/>
            <person name="Antonin V."/>
            <person name="Barry K.W."/>
            <person name="Bougher N.L."/>
            <person name="Buchanan P."/>
            <person name="Buyck B."/>
            <person name="Bense V."/>
            <person name="Catcheside P."/>
            <person name="Chovatia M."/>
            <person name="Cooper J."/>
            <person name="Damon W."/>
            <person name="Desjardin D."/>
            <person name="Finy P."/>
            <person name="Geml J."/>
            <person name="Haridas S."/>
            <person name="Hughes K."/>
            <person name="Justo A."/>
            <person name="Karasinski D."/>
            <person name="Kautmanova I."/>
            <person name="Kiss B."/>
            <person name="Kocsube S."/>
            <person name="Kotiranta H."/>
            <person name="LaButti K.M."/>
            <person name="Lechner B.E."/>
            <person name="Liimatainen K."/>
            <person name="Lipzen A."/>
            <person name="Lukacs Z."/>
            <person name="Mihaltcheva S."/>
            <person name="Morgado L.N."/>
            <person name="Niskanen T."/>
            <person name="Noordeloos M.E."/>
            <person name="Ohm R.A."/>
            <person name="Ortiz-Santana B."/>
            <person name="Ovrebo C."/>
            <person name="Racz N."/>
            <person name="Riley R."/>
            <person name="Savchenko A."/>
            <person name="Shiryaev A."/>
            <person name="Soop K."/>
            <person name="Spirin V."/>
            <person name="Szebenyi C."/>
            <person name="Tomsovsky M."/>
            <person name="Tulloss R.E."/>
            <person name="Uehling J."/>
            <person name="Grigoriev I.V."/>
            <person name="Vagvolgyi C."/>
            <person name="Papp T."/>
            <person name="Martin F.M."/>
            <person name="Miettinen O."/>
            <person name="Hibbett D.S."/>
            <person name="Nagy L.G."/>
        </authorList>
    </citation>
    <scope>NUCLEOTIDE SEQUENCE [LARGE SCALE GENOMIC DNA]</scope>
    <source>
        <strain evidence="2 3">OMC1185</strain>
    </source>
</reference>
<feature type="compositionally biased region" description="Polar residues" evidence="1">
    <location>
        <begin position="12"/>
        <end position="25"/>
    </location>
</feature>
<protein>
    <submittedName>
        <fullName evidence="2">Uncharacterized protein</fullName>
    </submittedName>
</protein>
<feature type="compositionally biased region" description="Acidic residues" evidence="1">
    <location>
        <begin position="373"/>
        <end position="383"/>
    </location>
</feature>
<evidence type="ECO:0000313" key="2">
    <source>
        <dbReference type="EMBL" id="TFK53521.1"/>
    </source>
</evidence>
<name>A0A5C3NIU5_9AGAM</name>
<dbReference type="EMBL" id="ML213507">
    <property type="protein sequence ID" value="TFK53521.1"/>
    <property type="molecule type" value="Genomic_DNA"/>
</dbReference>
<feature type="region of interest" description="Disordered" evidence="1">
    <location>
        <begin position="1"/>
        <end position="38"/>
    </location>
</feature>
<accession>A0A5C3NIU5</accession>
<dbReference type="Proteomes" id="UP000305948">
    <property type="component" value="Unassembled WGS sequence"/>
</dbReference>
<feature type="compositionally biased region" description="Basic and acidic residues" evidence="1">
    <location>
        <begin position="415"/>
        <end position="428"/>
    </location>
</feature>
<sequence length="683" mass="76272">MTSPQLWAHDSANVSRPIQNQSSGDFQADLGRAGDAHPDTHDQLGSFTALVVATDTPKHCTTANFHLIELGVFIPMNVGTTIIFSGLRLHARAPSMAQASLTEIPQSYYSLALILYLTKELASPQDVRSQLCSSLADKKHSDVLVLPPEAYTTTETYRALPATFPVTMLRDGHMVAGDRLPAYTMGALAALLNHLTRESPEYLYRFTAAGLANGAEVKRISDDANIDVSTQELDPTRRSKIISDWDDLLKLQRYYLGGVSTAKQKMPSREPTAIKLKHVPIYPDKLSKLRGARALPLDEDHTPEASTSARQLTPENDTESDLSLDTDLSSPSEIQSTNSLGKCSRISDEEEDPESSEDFDVNQDQPSDREDSPSVEESEEHNEAEENAKKKQKRSKKVYPKAIKKTKKNKLTPSKNKDSTTKRPVEKKDMRVRLLGVLNTDYLMQTTERLMTQLHRNPNSKATWYCGRPVHNTSISMNIIDFSCQDATTLVNLNQALHIPAIVLNILKGLTNLQGLELNKLLIRYSVMLGVWRLWGLIEVDFRRLVQHTLDGTDNNWLSPLVIKICDHYINRNKDILILKSADYLPGVAKDVTFRLPPATRRWLNNEVSQIVINSALDALGTWLECPRNVGKTALWRDQGFLIEILISHTGSNNICFLDETWEAFQNPKLLIGAKQNGAGTTD</sequence>